<proteinExistence type="inferred from homology"/>
<reference evidence="12 13" key="1">
    <citation type="submission" date="2016-10" db="EMBL/GenBank/DDBJ databases">
        <authorList>
            <person name="de Groot N.N."/>
        </authorList>
    </citation>
    <scope>NUCLEOTIDE SEQUENCE [LARGE SCALE GENOMIC DNA]</scope>
    <source>
        <strain evidence="12 13">DSM 16981</strain>
    </source>
</reference>
<keyword evidence="4 6" id="KW-0560">Oxidoreductase</keyword>
<dbReference type="OrthoDB" id="9804592at2"/>
<comment type="pathway">
    <text evidence="1">Amino-acid degradation; L-alanine degradation via dehydrogenase pathway; NH(3) and pyruvate from L-alanine: step 1/1.</text>
</comment>
<dbReference type="GO" id="GO:0042853">
    <property type="term" value="P:L-alanine catabolic process"/>
    <property type="evidence" value="ECO:0007669"/>
    <property type="project" value="UniProtKB-UniPathway"/>
</dbReference>
<evidence type="ECO:0000256" key="9">
    <source>
        <dbReference type="PIRSR" id="PIRSR000183-3"/>
    </source>
</evidence>
<evidence type="ECO:0000313" key="12">
    <source>
        <dbReference type="EMBL" id="SDM68807.1"/>
    </source>
</evidence>
<evidence type="ECO:0000259" key="10">
    <source>
        <dbReference type="SMART" id="SM01002"/>
    </source>
</evidence>
<evidence type="ECO:0000256" key="4">
    <source>
        <dbReference type="ARBA" id="ARBA00023002"/>
    </source>
</evidence>
<evidence type="ECO:0000256" key="2">
    <source>
        <dbReference type="ARBA" id="ARBA00005689"/>
    </source>
</evidence>
<evidence type="ECO:0000259" key="11">
    <source>
        <dbReference type="SMART" id="SM01003"/>
    </source>
</evidence>
<dbReference type="UniPathway" id="UPA00527">
    <property type="reaction ID" value="UER00585"/>
</dbReference>
<dbReference type="PROSITE" id="PS00837">
    <property type="entry name" value="ALADH_PNT_2"/>
    <property type="match status" value="1"/>
</dbReference>
<feature type="binding site" evidence="9">
    <location>
        <position position="219"/>
    </location>
    <ligand>
        <name>NAD(+)</name>
        <dbReference type="ChEBI" id="CHEBI:57540"/>
    </ligand>
</feature>
<dbReference type="FunFam" id="3.40.50.720:FF:000049">
    <property type="entry name" value="Alanine dehydrogenase"/>
    <property type="match status" value="1"/>
</dbReference>
<dbReference type="InterPro" id="IPR008143">
    <property type="entry name" value="Ala_DH/PNT_CS2"/>
</dbReference>
<evidence type="ECO:0000256" key="8">
    <source>
        <dbReference type="PIRSR" id="PIRSR000183-2"/>
    </source>
</evidence>
<dbReference type="PANTHER" id="PTHR42795:SF1">
    <property type="entry name" value="ALANINE DEHYDROGENASE"/>
    <property type="match status" value="1"/>
</dbReference>
<dbReference type="RefSeq" id="WP_091649753.1">
    <property type="nucleotide sequence ID" value="NZ_FNHQ01000011.1"/>
</dbReference>
<feature type="binding site" evidence="8">
    <location>
        <position position="74"/>
    </location>
    <ligand>
        <name>substrate</name>
    </ligand>
</feature>
<dbReference type="EMBL" id="FNHQ01000011">
    <property type="protein sequence ID" value="SDM68807.1"/>
    <property type="molecule type" value="Genomic_DNA"/>
</dbReference>
<feature type="domain" description="Alanine dehydrogenase/pyridine nucleotide transhydrogenase NAD(H)-binding" evidence="10">
    <location>
        <begin position="148"/>
        <end position="297"/>
    </location>
</feature>
<evidence type="ECO:0000256" key="5">
    <source>
        <dbReference type="ARBA" id="ARBA00023027"/>
    </source>
</evidence>
<feature type="binding site" evidence="8">
    <location>
        <position position="15"/>
    </location>
    <ligand>
        <name>substrate</name>
    </ligand>
</feature>
<dbReference type="InterPro" id="IPR008141">
    <property type="entry name" value="Ala_DH"/>
</dbReference>
<feature type="active site" description="Proton donor/acceptor" evidence="7">
    <location>
        <position position="95"/>
    </location>
</feature>
<dbReference type="Pfam" id="PF01262">
    <property type="entry name" value="AlaDh_PNT_C"/>
    <property type="match status" value="1"/>
</dbReference>
<organism evidence="12 13">
    <name type="scientific">Megasphaera paucivorans</name>
    <dbReference type="NCBI Taxonomy" id="349095"/>
    <lineage>
        <taxon>Bacteria</taxon>
        <taxon>Bacillati</taxon>
        <taxon>Bacillota</taxon>
        <taxon>Negativicutes</taxon>
        <taxon>Veillonellales</taxon>
        <taxon>Veillonellaceae</taxon>
        <taxon>Megasphaera</taxon>
    </lineage>
</organism>
<evidence type="ECO:0000256" key="7">
    <source>
        <dbReference type="PIRSR" id="PIRSR000183-1"/>
    </source>
</evidence>
<evidence type="ECO:0000256" key="1">
    <source>
        <dbReference type="ARBA" id="ARBA00005206"/>
    </source>
</evidence>
<keyword evidence="9" id="KW-0547">Nucleotide-binding</keyword>
<evidence type="ECO:0000256" key="6">
    <source>
        <dbReference type="PIRNR" id="PIRNR000183"/>
    </source>
</evidence>
<dbReference type="InterPro" id="IPR036291">
    <property type="entry name" value="NAD(P)-bd_dom_sf"/>
</dbReference>
<feature type="domain" description="Alanine dehydrogenase/pyridine nucleotide transhydrogenase N-terminal" evidence="11">
    <location>
        <begin position="4"/>
        <end position="136"/>
    </location>
</feature>
<dbReference type="AlphaFoldDB" id="A0A1G9V9R3"/>
<feature type="binding site" evidence="9">
    <location>
        <position position="202"/>
    </location>
    <ligand>
        <name>NAD(+)</name>
        <dbReference type="ChEBI" id="CHEBI:57540"/>
    </ligand>
</feature>
<keyword evidence="5 6" id="KW-0520">NAD</keyword>
<protein>
    <recommendedName>
        <fullName evidence="3 6">Alanine dehydrogenase</fullName>
        <ecNumber evidence="3 6">1.4.1.1</ecNumber>
    </recommendedName>
</protein>
<dbReference type="CDD" id="cd05305">
    <property type="entry name" value="L-AlaDH"/>
    <property type="match status" value="1"/>
</dbReference>
<dbReference type="SUPFAM" id="SSF51735">
    <property type="entry name" value="NAD(P)-binding Rossmann-fold domains"/>
    <property type="match status" value="1"/>
</dbReference>
<dbReference type="SUPFAM" id="SSF52283">
    <property type="entry name" value="Formate/glycerate dehydrogenase catalytic domain-like"/>
    <property type="match status" value="1"/>
</dbReference>
<gene>
    <name evidence="12" type="ORF">SAMN05660299_01375</name>
</gene>
<dbReference type="GO" id="GO:0000286">
    <property type="term" value="F:alanine dehydrogenase activity"/>
    <property type="evidence" value="ECO:0007669"/>
    <property type="project" value="UniProtKB-UniRule"/>
</dbReference>
<dbReference type="Gene3D" id="3.40.50.720">
    <property type="entry name" value="NAD(P)-binding Rossmann-like Domain"/>
    <property type="match status" value="2"/>
</dbReference>
<dbReference type="Proteomes" id="UP000199309">
    <property type="component" value="Unassembled WGS sequence"/>
</dbReference>
<evidence type="ECO:0000256" key="3">
    <source>
        <dbReference type="ARBA" id="ARBA00012897"/>
    </source>
</evidence>
<dbReference type="STRING" id="349095.SAMN05660299_01375"/>
<sequence length="370" mass="39286">MIVGTVKEIKDNEFRIGLTPAGCHALKTAGHTVLVEKGAGEGSGFSDAIYKEAGATLLSKREVFDQSDMIVKVKEPLPPEYDMFHPGQILFTYLHLAPEPALTKALLNHQVVGIAYETIRDRNNTLPLLSPMSRVAGRMSVQLGAQYLEKQYGGKGVVLGGVPGTEPGQVVIIGGGTVGTNAAKMAVGLGAKVAVLDMNPERLAYLDDMFGGRVETIVSNSYITAQWVKKADLLVSCILIPGAMTPKVVTEAMVKTMEPGSVIVDVAIDQGGGVETCDKITTHTDPIYIKHGVIHYAVANIPGAVPRTSTIALTNSTLPYALSIANKGWKKALQDDPGLAKGLNTVDGKVTFKAVSDALNLDYTPVEHIL</sequence>
<comment type="similarity">
    <text evidence="2 6">Belongs to the AlaDH/PNT family.</text>
</comment>
<dbReference type="NCBIfam" id="TIGR00518">
    <property type="entry name" value="alaDH"/>
    <property type="match status" value="1"/>
</dbReference>
<dbReference type="SMART" id="SM01003">
    <property type="entry name" value="AlaDh_PNT_N"/>
    <property type="match status" value="1"/>
</dbReference>
<dbReference type="Pfam" id="PF05222">
    <property type="entry name" value="AlaDh_PNT_N"/>
    <property type="match status" value="1"/>
</dbReference>
<dbReference type="InterPro" id="IPR007886">
    <property type="entry name" value="AlaDH/PNT_N"/>
</dbReference>
<feature type="binding site" evidence="9">
    <location>
        <begin position="238"/>
        <end position="239"/>
    </location>
    <ligand>
        <name>NAD(+)</name>
        <dbReference type="ChEBI" id="CHEBI:57540"/>
    </ligand>
</feature>
<feature type="active site" description="Proton donor/acceptor" evidence="7">
    <location>
        <position position="269"/>
    </location>
</feature>
<feature type="binding site" evidence="9">
    <location>
        <position position="197"/>
    </location>
    <ligand>
        <name>NAD(+)</name>
        <dbReference type="ChEBI" id="CHEBI:57540"/>
    </ligand>
</feature>
<dbReference type="PANTHER" id="PTHR42795">
    <property type="entry name" value="ALANINE DEHYDROGENASE"/>
    <property type="match status" value="1"/>
</dbReference>
<name>A0A1G9V9R3_9FIRM</name>
<dbReference type="GO" id="GO:0000166">
    <property type="term" value="F:nucleotide binding"/>
    <property type="evidence" value="ECO:0007669"/>
    <property type="project" value="UniProtKB-KW"/>
</dbReference>
<dbReference type="GO" id="GO:0005886">
    <property type="term" value="C:plasma membrane"/>
    <property type="evidence" value="ECO:0007669"/>
    <property type="project" value="TreeGrafter"/>
</dbReference>
<dbReference type="PIRSF" id="PIRSF000183">
    <property type="entry name" value="Alanine_dh"/>
    <property type="match status" value="1"/>
</dbReference>
<evidence type="ECO:0000313" key="13">
    <source>
        <dbReference type="Proteomes" id="UP000199309"/>
    </source>
</evidence>
<comment type="catalytic activity">
    <reaction evidence="6">
        <text>L-alanine + NAD(+) + H2O = pyruvate + NH4(+) + NADH + H(+)</text>
        <dbReference type="Rhea" id="RHEA:18405"/>
        <dbReference type="ChEBI" id="CHEBI:15361"/>
        <dbReference type="ChEBI" id="CHEBI:15377"/>
        <dbReference type="ChEBI" id="CHEBI:15378"/>
        <dbReference type="ChEBI" id="CHEBI:28938"/>
        <dbReference type="ChEBI" id="CHEBI:57540"/>
        <dbReference type="ChEBI" id="CHEBI:57945"/>
        <dbReference type="ChEBI" id="CHEBI:57972"/>
        <dbReference type="EC" id="1.4.1.1"/>
    </reaction>
</comment>
<feature type="binding site" evidence="9">
    <location>
        <begin position="266"/>
        <end position="269"/>
    </location>
    <ligand>
        <name>NAD(+)</name>
        <dbReference type="ChEBI" id="CHEBI:57540"/>
    </ligand>
</feature>
<feature type="binding site" evidence="9">
    <location>
        <position position="133"/>
    </location>
    <ligand>
        <name>NAD(+)</name>
        <dbReference type="ChEBI" id="CHEBI:57540"/>
    </ligand>
</feature>
<dbReference type="InterPro" id="IPR007698">
    <property type="entry name" value="AlaDH/PNT_NAD(H)-bd"/>
</dbReference>
<accession>A0A1G9V9R3</accession>
<keyword evidence="13" id="KW-1185">Reference proteome</keyword>
<dbReference type="EC" id="1.4.1.1" evidence="3 6"/>
<dbReference type="SMART" id="SM01002">
    <property type="entry name" value="AlaDh_PNT_C"/>
    <property type="match status" value="1"/>
</dbReference>